<gene>
    <name evidence="1" type="ORF">ACOLOM_LOCUS5166</name>
</gene>
<accession>A0ACA9M0C7</accession>
<reference evidence="1" key="1">
    <citation type="submission" date="2021-06" db="EMBL/GenBank/DDBJ databases">
        <authorList>
            <person name="Kallberg Y."/>
            <person name="Tangrot J."/>
            <person name="Rosling A."/>
        </authorList>
    </citation>
    <scope>NUCLEOTIDE SEQUENCE</scope>
    <source>
        <strain evidence="1">CL356</strain>
    </source>
</reference>
<keyword evidence="2" id="KW-1185">Reference proteome</keyword>
<sequence>MRLVKPNATDDEINAAVNDTSNGQVFQQAELVRINETITELAQLMADMALYVEQQGNVIDTIEKTTEVVMKDTEKAYGHPLLPV</sequence>
<comment type="caution">
    <text evidence="1">The sequence shown here is derived from an EMBL/GenBank/DDBJ whole genome shotgun (WGS) entry which is preliminary data.</text>
</comment>
<organism evidence="1 2">
    <name type="scientific">Acaulospora colombiana</name>
    <dbReference type="NCBI Taxonomy" id="27376"/>
    <lineage>
        <taxon>Eukaryota</taxon>
        <taxon>Fungi</taxon>
        <taxon>Fungi incertae sedis</taxon>
        <taxon>Mucoromycota</taxon>
        <taxon>Glomeromycotina</taxon>
        <taxon>Glomeromycetes</taxon>
        <taxon>Diversisporales</taxon>
        <taxon>Acaulosporaceae</taxon>
        <taxon>Acaulospora</taxon>
    </lineage>
</organism>
<dbReference type="Proteomes" id="UP000789525">
    <property type="component" value="Unassembled WGS sequence"/>
</dbReference>
<evidence type="ECO:0000313" key="2">
    <source>
        <dbReference type="Proteomes" id="UP000789525"/>
    </source>
</evidence>
<proteinExistence type="predicted"/>
<name>A0ACA9M0C7_9GLOM</name>
<dbReference type="EMBL" id="CAJVPT010009223">
    <property type="protein sequence ID" value="CAG8559321.1"/>
    <property type="molecule type" value="Genomic_DNA"/>
</dbReference>
<protein>
    <submittedName>
        <fullName evidence="1">3548_t:CDS:1</fullName>
    </submittedName>
</protein>
<evidence type="ECO:0000313" key="1">
    <source>
        <dbReference type="EMBL" id="CAG8559321.1"/>
    </source>
</evidence>